<reference evidence="1 2" key="1">
    <citation type="submission" date="2016-03" db="EMBL/GenBank/DDBJ databases">
        <authorList>
            <person name="Heylen K."/>
            <person name="De Vos P."/>
            <person name="Vekeman B."/>
        </authorList>
    </citation>
    <scope>NUCLEOTIDE SEQUENCE [LARGE SCALE GENOMIC DNA]</scope>
    <source>
        <strain evidence="1 2">R-49807</strain>
    </source>
</reference>
<sequence length="513" mass="55355">MGEKLYYLLNPQLAVDFTSATVATPPVRRDPLVFDLDGDGLETAGVNTANPIYFDHDADGVKTATGWVKADDAFLVLDKNANGTIDSGSELFGDAMLKSNGQLAADGFDALRDLDANLDGKVDAADGQFANLRLWRDLNQDGISQANELFKLGSQNIAAINVGSTEHSQILANGNQLADIGSYVKTDGSSGALGEVSGNLGDINLIQDTFHSQFSDHLNTTGFEALPDMQGAGQVRSLREAATLSPVLAQLLTDFAAADRAGQQALLDTVLKAWSDTSTMASTFTGAYAGHSLSVNIQNVAAGSAAYNAWADKLTVLEHFNGRTFNTVPAGTTAATINLWSVTQDLLQSSYEALKNSVYQSLVLQTRVKPLLDLISLRVNENGIALDFTEVNAEFDRRAALNPGSATADLAEFIIMTKDSLKDSGWQGWEKLVEYVNTYPMTPELRSELVLVGVKFDGTSSDDTVVGDAGNNPHQLRRFGQSWCRRRFCYHEPGPVFAFRLGRGDRRQLGRQP</sequence>
<dbReference type="PANTHER" id="PTHR39431">
    <property type="entry name" value="FRPA/C-RELATED PROTEIN"/>
    <property type="match status" value="1"/>
</dbReference>
<gene>
    <name evidence="1" type="ORF">A1356_01075</name>
</gene>
<accession>A0AA91I5A1</accession>
<evidence type="ECO:0008006" key="3">
    <source>
        <dbReference type="Google" id="ProtNLM"/>
    </source>
</evidence>
<dbReference type="RefSeq" id="WP_064028334.1">
    <property type="nucleotide sequence ID" value="NZ_LUUL01000091.1"/>
</dbReference>
<dbReference type="AlphaFoldDB" id="A0AA91I5A1"/>
<protein>
    <recommendedName>
        <fullName evidence="3">Haemolysin-type calcium binding-related domain-containing protein</fullName>
    </recommendedName>
</protein>
<evidence type="ECO:0000313" key="1">
    <source>
        <dbReference type="EMBL" id="OAI24332.1"/>
    </source>
</evidence>
<dbReference type="EMBL" id="LUUL01000091">
    <property type="protein sequence ID" value="OAI24332.1"/>
    <property type="molecule type" value="Genomic_DNA"/>
</dbReference>
<proteinExistence type="predicted"/>
<name>A0AA91I5A1_9GAMM</name>
<organism evidence="1 2">
    <name type="scientific">Methylomonas koyamae</name>
    <dbReference type="NCBI Taxonomy" id="702114"/>
    <lineage>
        <taxon>Bacteria</taxon>
        <taxon>Pseudomonadati</taxon>
        <taxon>Pseudomonadota</taxon>
        <taxon>Gammaproteobacteria</taxon>
        <taxon>Methylococcales</taxon>
        <taxon>Methylococcaceae</taxon>
        <taxon>Methylomonas</taxon>
    </lineage>
</organism>
<comment type="caution">
    <text evidence="1">The sequence shown here is derived from an EMBL/GenBank/DDBJ whole genome shotgun (WGS) entry which is preliminary data.</text>
</comment>
<evidence type="ECO:0000313" key="2">
    <source>
        <dbReference type="Proteomes" id="UP000077734"/>
    </source>
</evidence>
<keyword evidence="2" id="KW-1185">Reference proteome</keyword>
<dbReference type="Proteomes" id="UP000077734">
    <property type="component" value="Unassembled WGS sequence"/>
</dbReference>
<dbReference type="PANTHER" id="PTHR39431:SF1">
    <property type="entry name" value="FRPA_C-RELATED PROTEIN"/>
    <property type="match status" value="1"/>
</dbReference>